<dbReference type="Proteomes" id="UP001303324">
    <property type="component" value="Chromosome"/>
</dbReference>
<feature type="domain" description="MurNAc-LAA" evidence="2">
    <location>
        <begin position="95"/>
        <end position="262"/>
    </location>
</feature>
<dbReference type="EMBL" id="CP134494">
    <property type="protein sequence ID" value="WNF22633.1"/>
    <property type="molecule type" value="Genomic_DNA"/>
</dbReference>
<keyword evidence="4" id="KW-1185">Reference proteome</keyword>
<evidence type="ECO:0000256" key="1">
    <source>
        <dbReference type="ARBA" id="ARBA00022801"/>
    </source>
</evidence>
<evidence type="ECO:0000313" key="4">
    <source>
        <dbReference type="Proteomes" id="UP001303324"/>
    </source>
</evidence>
<evidence type="ECO:0000313" key="3">
    <source>
        <dbReference type="EMBL" id="WNF22633.1"/>
    </source>
</evidence>
<dbReference type="PANTHER" id="PTHR30404">
    <property type="entry name" value="N-ACETYLMURAMOYL-L-ALANINE AMIDASE"/>
    <property type="match status" value="1"/>
</dbReference>
<dbReference type="InterPro" id="IPR050695">
    <property type="entry name" value="N-acetylmuramoyl_amidase_3"/>
</dbReference>
<dbReference type="Gene3D" id="3.40.630.40">
    <property type="entry name" value="Zn-dependent exopeptidases"/>
    <property type="match status" value="1"/>
</dbReference>
<name>A0ABY9VFF2_9BACI</name>
<sequence>MISYSTKLAKIFLVTVIIIASVLMTTGEKTLAYGPIIVLDPGHGGADPGAASGSYAEKNLNLNLAKKIKTYLGSFSSNVYLTRSTDTYLSLAERATFANNLGADMFLSIHHDSSTSSTANGISVHYSSYRPNIDKSGINVNYNFKNYPYVKESNNYFYYKDGTATKSVSIYSSTAYDYTPSLPAQNSKKLSLMVADTMAAMGYKRMYTSTGSKDHNLYVTRNTNMTSILIENGFMSNPTELAKITNPNVVDETAKRIANAVISFYRGLPAELTSVSFDKASPEAANSTINLMASSNNKSDLYRFYLYDGKAWKMVQDYSTKSYYQWRPTLPGNYRFSIHVKNPYSTKEYDDYKGLDYTVYAPVKMESVTSDLTSPQNVDSAINLTAKATGGLELLYQFHVYDGVEWKALTNYSANNTVKWVPGNPGNYKFSVHVKDRYSSQKYDSYGTFEYTILGDPVQLNSVTTSAVSPQDVGTPVTFTADASGGVNRLYKFWIFDGQEWKVLSEYSTDNQATWTPTEAGDYRFSVHVKDSLSSNEYDDYAGFEFTAVQPPDITSLKADRPSPQAVGNTVTITAKGVGVQEALYRFYQYDGKEWTVLKDYGPENTIQWSPRGEGNYRISVHMKDSHSTKDYDTYKWFDYNFYVAPVKVSSLQASLPSPQPSGKTITLTANASGGTEKLYKFHAYDGKTWKVLRDYQASNQYAWTPIPGNYKLVVHVKDKNSTKAYDAYTSADYQVSDSPVQMEALNTSYASPQTAGTPVRITAQAIGGTDRRYAFHVYDGSAWTELQSYSSDNEYTWIPSKPGSYKFSVHVKDAKSTKRYDDYGTFEYQVVEDVKMVSVETDKASPQAANTTINVTATGKGGTERLYAFHVYDGKEWKLVQGYSANNQYSWKPTAAGNYKFSIHVKDKNSTRTYDDYGAFEYSIE</sequence>
<keyword evidence="1" id="KW-0378">Hydrolase</keyword>
<dbReference type="PANTHER" id="PTHR30404:SF0">
    <property type="entry name" value="N-ACETYLMURAMOYL-L-ALANINE AMIDASE AMIC"/>
    <property type="match status" value="1"/>
</dbReference>
<protein>
    <submittedName>
        <fullName evidence="3">Triple tyrosine motif-containing protein</fullName>
    </submittedName>
</protein>
<dbReference type="SUPFAM" id="SSF53187">
    <property type="entry name" value="Zn-dependent exopeptidases"/>
    <property type="match status" value="1"/>
</dbReference>
<dbReference type="RefSeq" id="WP_311072735.1">
    <property type="nucleotide sequence ID" value="NZ_CP134494.1"/>
</dbReference>
<gene>
    <name evidence="3" type="ORF">RH061_21165</name>
</gene>
<evidence type="ECO:0000259" key="2">
    <source>
        <dbReference type="SMART" id="SM00646"/>
    </source>
</evidence>
<dbReference type="SMART" id="SM00646">
    <property type="entry name" value="Ami_3"/>
    <property type="match status" value="1"/>
</dbReference>
<dbReference type="InterPro" id="IPR002508">
    <property type="entry name" value="MurNAc-LAA_cat"/>
</dbReference>
<accession>A0ABY9VFF2</accession>
<dbReference type="CDD" id="cd02696">
    <property type="entry name" value="MurNAc-LAA"/>
    <property type="match status" value="1"/>
</dbReference>
<dbReference type="CDD" id="cd00146">
    <property type="entry name" value="PKD"/>
    <property type="match status" value="1"/>
</dbReference>
<reference evidence="3 4" key="1">
    <citation type="submission" date="2023-09" db="EMBL/GenBank/DDBJ databases">
        <title>Microbial mechanism of fulvic acid promoting antimony reduction mineralization in rice fields.</title>
        <authorList>
            <person name="Chen G."/>
            <person name="Lan J."/>
        </authorList>
    </citation>
    <scope>NUCLEOTIDE SEQUENCE [LARGE SCALE GENOMIC DNA]</scope>
    <source>
        <strain evidence="3 4">PS1</strain>
    </source>
</reference>
<organism evidence="3 4">
    <name type="scientific">Mesobacillus jeotgali</name>
    <dbReference type="NCBI Taxonomy" id="129985"/>
    <lineage>
        <taxon>Bacteria</taxon>
        <taxon>Bacillati</taxon>
        <taxon>Bacillota</taxon>
        <taxon>Bacilli</taxon>
        <taxon>Bacillales</taxon>
        <taxon>Bacillaceae</taxon>
        <taxon>Mesobacillus</taxon>
    </lineage>
</organism>
<dbReference type="Pfam" id="PF07495">
    <property type="entry name" value="Y_Y_Y"/>
    <property type="match status" value="4"/>
</dbReference>
<dbReference type="InterPro" id="IPR011123">
    <property type="entry name" value="Y_Y_Y"/>
</dbReference>
<proteinExistence type="predicted"/>
<dbReference type="Pfam" id="PF01520">
    <property type="entry name" value="Amidase_3"/>
    <property type="match status" value="1"/>
</dbReference>